<dbReference type="SUPFAM" id="SSF50475">
    <property type="entry name" value="FMN-binding split barrel"/>
    <property type="match status" value="1"/>
</dbReference>
<dbReference type="PIRSF" id="PIRSF010372">
    <property type="entry name" value="PaiB"/>
    <property type="match status" value="1"/>
</dbReference>
<evidence type="ECO:0000313" key="2">
    <source>
        <dbReference type="Proteomes" id="UP001226762"/>
    </source>
</evidence>
<dbReference type="AlphaFoldDB" id="A0AAE3WDS1"/>
<dbReference type="Proteomes" id="UP001226762">
    <property type="component" value="Unassembled WGS sequence"/>
</dbReference>
<accession>A0AAE3WDS1</accession>
<proteinExistence type="predicted"/>
<dbReference type="PANTHER" id="PTHR35802">
    <property type="entry name" value="PROTEASE SYNTHASE AND SPORULATION PROTEIN PAI 2"/>
    <property type="match status" value="1"/>
</dbReference>
<gene>
    <name evidence="1" type="ORF">NO357_08275</name>
</gene>
<dbReference type="Gene3D" id="2.30.110.10">
    <property type="entry name" value="Electron Transport, Fmn-binding Protein, Chain A"/>
    <property type="match status" value="1"/>
</dbReference>
<dbReference type="InterPro" id="IPR007396">
    <property type="entry name" value="TR_PAI2-type"/>
</dbReference>
<organism evidence="1 2">
    <name type="scientific">Marimonas arenosa</name>
    <dbReference type="NCBI Taxonomy" id="1795305"/>
    <lineage>
        <taxon>Bacteria</taxon>
        <taxon>Pseudomonadati</taxon>
        <taxon>Pseudomonadota</taxon>
        <taxon>Alphaproteobacteria</taxon>
        <taxon>Rhodobacterales</taxon>
        <taxon>Paracoccaceae</taxon>
        <taxon>Marimonas</taxon>
    </lineage>
</organism>
<sequence>MHPNPAFRPDNRDETLELARDWGFGLLAMSVSDAAPMLSHIPFLLSEDGSAAELHLVRSNPIARALTGPTPARIALQGPHGYVSPDWYGIDGQVPTWNYLAIHLTGRLTPLPENDLPGLLDRLSAHFEARLAPKPEWTMAKMAPEAAAKMMRQVLPFRFHIDAVDSTWKLAQNKPDAARIAAADQIAARGMGSETRLLAALMRKPPE</sequence>
<evidence type="ECO:0000313" key="1">
    <source>
        <dbReference type="EMBL" id="MDQ2089890.1"/>
    </source>
</evidence>
<reference evidence="1" key="2">
    <citation type="submission" date="2023-02" db="EMBL/GenBank/DDBJ databases">
        <title>'Rhodoalgimonas zhirmunskyi' gen. nov., isolated from a red alga.</title>
        <authorList>
            <person name="Nedashkovskaya O.I."/>
            <person name="Otstavnykh N.Y."/>
            <person name="Bystritskaya E.P."/>
            <person name="Balabanova L.A."/>
            <person name="Isaeva M.P."/>
        </authorList>
    </citation>
    <scope>NUCLEOTIDE SEQUENCE</scope>
    <source>
        <strain evidence="1">KCTC 52189</strain>
    </source>
</reference>
<reference evidence="1" key="1">
    <citation type="submission" date="2022-07" db="EMBL/GenBank/DDBJ databases">
        <authorList>
            <person name="Otstavnykh N."/>
            <person name="Isaeva M."/>
            <person name="Bystritskaya E."/>
        </authorList>
    </citation>
    <scope>NUCLEOTIDE SEQUENCE</scope>
    <source>
        <strain evidence="1">KCTC 52189</strain>
    </source>
</reference>
<dbReference type="InterPro" id="IPR012349">
    <property type="entry name" value="Split_barrel_FMN-bd"/>
</dbReference>
<keyword evidence="2" id="KW-1185">Reference proteome</keyword>
<name>A0AAE3WDS1_9RHOB</name>
<dbReference type="PANTHER" id="PTHR35802:SF1">
    <property type="entry name" value="PROTEASE SYNTHASE AND SPORULATION PROTEIN PAI 2"/>
    <property type="match status" value="1"/>
</dbReference>
<dbReference type="Pfam" id="PF04299">
    <property type="entry name" value="FMN_bind_2"/>
    <property type="match status" value="1"/>
</dbReference>
<dbReference type="RefSeq" id="WP_306735160.1">
    <property type="nucleotide sequence ID" value="NZ_JANHAX010000002.1"/>
</dbReference>
<dbReference type="EMBL" id="JANHAX010000002">
    <property type="protein sequence ID" value="MDQ2089890.1"/>
    <property type="molecule type" value="Genomic_DNA"/>
</dbReference>
<protein>
    <submittedName>
        <fullName evidence="1">FMN-binding negative transcriptional regulator</fullName>
    </submittedName>
</protein>
<comment type="caution">
    <text evidence="1">The sequence shown here is derived from an EMBL/GenBank/DDBJ whole genome shotgun (WGS) entry which is preliminary data.</text>
</comment>